<feature type="domain" description="ATP-grasp" evidence="8">
    <location>
        <begin position="142"/>
        <end position="340"/>
    </location>
</feature>
<dbReference type="PANTHER" id="PTHR18866">
    <property type="entry name" value="CARBOXYLASE:PYRUVATE/ACETYL-COA/PROPIONYL-COA CARBOXYLASE"/>
    <property type="match status" value="1"/>
</dbReference>
<proteinExistence type="predicted"/>
<dbReference type="PROSITE" id="PS50968">
    <property type="entry name" value="BIOTINYL_LIPOYL"/>
    <property type="match status" value="1"/>
</dbReference>
<dbReference type="SUPFAM" id="SSF52440">
    <property type="entry name" value="PreATP-grasp domain"/>
    <property type="match status" value="1"/>
</dbReference>
<evidence type="ECO:0000256" key="5">
    <source>
        <dbReference type="ARBA" id="ARBA00023267"/>
    </source>
</evidence>
<dbReference type="RefSeq" id="WP_083049221.1">
    <property type="nucleotide sequence ID" value="NZ_MWQY01000005.1"/>
</dbReference>
<evidence type="ECO:0008006" key="13">
    <source>
        <dbReference type="Google" id="ProtNLM"/>
    </source>
</evidence>
<evidence type="ECO:0000256" key="2">
    <source>
        <dbReference type="ARBA" id="ARBA00022598"/>
    </source>
</evidence>
<dbReference type="CDD" id="cd06850">
    <property type="entry name" value="biotinyl_domain"/>
    <property type="match status" value="1"/>
</dbReference>
<dbReference type="Gene3D" id="2.40.50.100">
    <property type="match status" value="1"/>
</dbReference>
<feature type="domain" description="Biotin carboxylation" evidence="9">
    <location>
        <begin position="12"/>
        <end position="469"/>
    </location>
</feature>
<evidence type="ECO:0000313" key="11">
    <source>
        <dbReference type="EMBL" id="ORC36640.1"/>
    </source>
</evidence>
<evidence type="ECO:0000259" key="9">
    <source>
        <dbReference type="PROSITE" id="PS50979"/>
    </source>
</evidence>
<evidence type="ECO:0000256" key="4">
    <source>
        <dbReference type="ARBA" id="ARBA00022840"/>
    </source>
</evidence>
<evidence type="ECO:0000256" key="3">
    <source>
        <dbReference type="ARBA" id="ARBA00022741"/>
    </source>
</evidence>
<dbReference type="PROSITE" id="PS00867">
    <property type="entry name" value="CPSASE_2"/>
    <property type="match status" value="1"/>
</dbReference>
<protein>
    <recommendedName>
        <fullName evidence="13">Carbamoyl-phosphate synthase subunit L</fullName>
    </recommendedName>
</protein>
<keyword evidence="3 6" id="KW-0547">Nucleotide-binding</keyword>
<dbReference type="OrthoDB" id="9807469at2"/>
<dbReference type="SUPFAM" id="SSF52096">
    <property type="entry name" value="ClpP/crotonase"/>
    <property type="match status" value="2"/>
</dbReference>
<dbReference type="InterPro" id="IPR005482">
    <property type="entry name" value="Biotin_COase_C"/>
</dbReference>
<dbReference type="InterPro" id="IPR034733">
    <property type="entry name" value="AcCoA_carboxyl_beta"/>
</dbReference>
<dbReference type="InterPro" id="IPR011054">
    <property type="entry name" value="Rudment_hybrid_motif"/>
</dbReference>
<dbReference type="PROSITE" id="PS00866">
    <property type="entry name" value="CPSASE_1"/>
    <property type="match status" value="1"/>
</dbReference>
<dbReference type="Pfam" id="PF02786">
    <property type="entry name" value="CPSase_L_D2"/>
    <property type="match status" value="1"/>
</dbReference>
<dbReference type="InterPro" id="IPR016185">
    <property type="entry name" value="PreATP-grasp_dom_sf"/>
</dbReference>
<dbReference type="InterPro" id="IPR011764">
    <property type="entry name" value="Biotin_carboxylation_dom"/>
</dbReference>
<dbReference type="InterPro" id="IPR005481">
    <property type="entry name" value="BC-like_N"/>
</dbReference>
<dbReference type="PROSITE" id="PS50989">
    <property type="entry name" value="COA_CT_CTER"/>
    <property type="match status" value="1"/>
</dbReference>
<dbReference type="Pfam" id="PF00289">
    <property type="entry name" value="Biotin_carb_N"/>
    <property type="match status" value="1"/>
</dbReference>
<dbReference type="SUPFAM" id="SSF51246">
    <property type="entry name" value="Rudiment single hybrid motif"/>
    <property type="match status" value="1"/>
</dbReference>
<evidence type="ECO:0000259" key="7">
    <source>
        <dbReference type="PROSITE" id="PS50968"/>
    </source>
</evidence>
<dbReference type="Gene3D" id="3.30.470.20">
    <property type="entry name" value="ATP-grasp fold, B domain"/>
    <property type="match status" value="1"/>
</dbReference>
<evidence type="ECO:0000259" key="10">
    <source>
        <dbReference type="PROSITE" id="PS50989"/>
    </source>
</evidence>
<dbReference type="Pfam" id="PF00364">
    <property type="entry name" value="Biotin_lipoyl"/>
    <property type="match status" value="1"/>
</dbReference>
<dbReference type="InterPro" id="IPR029045">
    <property type="entry name" value="ClpP/crotonase-like_dom_sf"/>
</dbReference>
<dbReference type="Pfam" id="PF01039">
    <property type="entry name" value="Carboxyl_trans"/>
    <property type="match status" value="1"/>
</dbReference>
<organism evidence="11 12">
    <name type="scientific">Marispirochaeta aestuarii</name>
    <dbReference type="NCBI Taxonomy" id="1963862"/>
    <lineage>
        <taxon>Bacteria</taxon>
        <taxon>Pseudomonadati</taxon>
        <taxon>Spirochaetota</taxon>
        <taxon>Spirochaetia</taxon>
        <taxon>Spirochaetales</taxon>
        <taxon>Spirochaetaceae</taxon>
        <taxon>Marispirochaeta</taxon>
    </lineage>
</organism>
<evidence type="ECO:0000256" key="1">
    <source>
        <dbReference type="ARBA" id="ARBA00001953"/>
    </source>
</evidence>
<evidence type="ECO:0000256" key="6">
    <source>
        <dbReference type="PROSITE-ProRule" id="PRU00409"/>
    </source>
</evidence>
<comment type="cofactor">
    <cofactor evidence="1">
        <name>biotin</name>
        <dbReference type="ChEBI" id="CHEBI:57586"/>
    </cofactor>
</comment>
<reference evidence="11 12" key="1">
    <citation type="submission" date="2017-03" db="EMBL/GenBank/DDBJ databases">
        <title>Draft Genome sequence of Marispirochaeta sp. strain JC444.</title>
        <authorList>
            <person name="Shivani Y."/>
            <person name="Subhash Y."/>
            <person name="Sasikala C."/>
            <person name="Ramana C."/>
        </authorList>
    </citation>
    <scope>NUCLEOTIDE SEQUENCE [LARGE SCALE GENOMIC DNA]</scope>
    <source>
        <strain evidence="11 12">JC444</strain>
    </source>
</reference>
<evidence type="ECO:0000313" key="12">
    <source>
        <dbReference type="Proteomes" id="UP000192343"/>
    </source>
</evidence>
<dbReference type="GO" id="GO:0005524">
    <property type="term" value="F:ATP binding"/>
    <property type="evidence" value="ECO:0007669"/>
    <property type="project" value="UniProtKB-UniRule"/>
</dbReference>
<name>A0A1Y1S1K8_9SPIO</name>
<dbReference type="PROSITE" id="PS50975">
    <property type="entry name" value="ATP_GRASP"/>
    <property type="match status" value="1"/>
</dbReference>
<feature type="domain" description="Lipoyl-binding" evidence="7">
    <location>
        <begin position="586"/>
        <end position="670"/>
    </location>
</feature>
<evidence type="ECO:0000259" key="8">
    <source>
        <dbReference type="PROSITE" id="PS50975"/>
    </source>
</evidence>
<dbReference type="InterPro" id="IPR011761">
    <property type="entry name" value="ATP-grasp"/>
</dbReference>
<dbReference type="GO" id="GO:0016874">
    <property type="term" value="F:ligase activity"/>
    <property type="evidence" value="ECO:0007669"/>
    <property type="project" value="UniProtKB-KW"/>
</dbReference>
<accession>A0A1Y1S1K8</accession>
<dbReference type="PANTHER" id="PTHR18866:SF33">
    <property type="entry name" value="METHYLCROTONOYL-COA CARBOXYLASE SUBUNIT ALPHA, MITOCHONDRIAL-RELATED"/>
    <property type="match status" value="1"/>
</dbReference>
<keyword evidence="4 6" id="KW-0067">ATP-binding</keyword>
<keyword evidence="5" id="KW-0092">Biotin</keyword>
<dbReference type="EMBL" id="MWQY01000005">
    <property type="protein sequence ID" value="ORC36640.1"/>
    <property type="molecule type" value="Genomic_DNA"/>
</dbReference>
<dbReference type="InterPro" id="IPR005479">
    <property type="entry name" value="CPAse_ATP-bd"/>
</dbReference>
<dbReference type="SMART" id="SM00878">
    <property type="entry name" value="Biotin_carb_C"/>
    <property type="match status" value="1"/>
</dbReference>
<keyword evidence="12" id="KW-1185">Reference proteome</keyword>
<comment type="caution">
    <text evidence="11">The sequence shown here is derived from an EMBL/GenBank/DDBJ whole genome shotgun (WGS) entry which is preliminary data.</text>
</comment>
<dbReference type="STRING" id="1963862.B4O97_06130"/>
<keyword evidence="2" id="KW-0436">Ligase</keyword>
<dbReference type="Gene3D" id="3.90.226.10">
    <property type="entry name" value="2-enoyl-CoA Hydratase, Chain A, domain 1"/>
    <property type="match status" value="2"/>
</dbReference>
<dbReference type="SUPFAM" id="SSF51230">
    <property type="entry name" value="Single hybrid motif"/>
    <property type="match status" value="1"/>
</dbReference>
<dbReference type="GO" id="GO:0046872">
    <property type="term" value="F:metal ion binding"/>
    <property type="evidence" value="ECO:0007669"/>
    <property type="project" value="InterPro"/>
</dbReference>
<dbReference type="InterPro" id="IPR050856">
    <property type="entry name" value="Biotin_carboxylase_complex"/>
</dbReference>
<feature type="domain" description="CoA carboxyltransferase C-terminal" evidence="10">
    <location>
        <begin position="1558"/>
        <end position="1842"/>
    </location>
</feature>
<dbReference type="InterPro" id="IPR011763">
    <property type="entry name" value="COA_CT_C"/>
</dbReference>
<dbReference type="InterPro" id="IPR000089">
    <property type="entry name" value="Biotin_lipoyl"/>
</dbReference>
<gene>
    <name evidence="11" type="ORF">B4O97_06130</name>
</gene>
<dbReference type="PROSITE" id="PS50979">
    <property type="entry name" value="BC"/>
    <property type="match status" value="1"/>
</dbReference>
<sequence>MAPQTATPVLHKHSRIGIVNRGEAALRFIRGVSEYNSRFETELRTLAIYTAREEQAPFVKNADYRVCFEDLPGYPGTASSPYLDHALILEALKAGGCDALWVGWGFVSEDSVFAEAVEKEGYTFLGPNSRAMALLGDKIAAKDLAEKADVPILPWSRGPVSNIEEARKVSEKIGYPVIVKASNAGGGRGIRFVLRPEELESQYNSAVEETLRVTGTRTVFIEHLVRRGRHLEVQVLADRHGTVNTFGVRDCSLQRRNQKIIEETPPAGLPPETIEEMEASAARLIKAASYEGAGTVEYLFDLDSRRFYFMEVNTRLQVEHPITEELYGIDLVTGQIEVAFGRKVDVSFAAPRGHVMEARLNAEDPGMEFSPAPGRVDLFRPPAGPGIRVDSGIESGAEIPPEFDSMVAKIIARGRDRDEAASRLKRALDECTIRIENGTTNRAFLRQLLDQPEVKAGGVSTAYVGELLKKGIRRAPDETFRAALVTGAITIALSRSAEEKVNFINELASLGKPRTLPGRDGQEVNLSIEGAAYCAKVLHTGGDSFHVIVDDAFVICRYRSTDHEGVLEFNGQRYRFILVPRGDSLQCEINGTPFLLEQESRGFVKSPSPAIVLSVPVKAGEEVRKGSVLMVLEAMKMEMLIESPADGQVAEILANPGTQVAAGQSLIRLEEAGDNTDTKEPAAVKIDFPHIEPGLQERWERIANEVQAIFLGFDAGEDSSDLVNRIEAFITQNPDRTDAFTRLVLRSMEAFCALELLFSNRSIEDESGSRPHTYTELLTHYALRRKDREKGLPQGFIQSIDRALAAYRDAGVSDEIDRLLYHFYRSHAASALKGQILRDLLQLLEERSAAEMLGEGFPLLVNEIVRLSNLGSPKLADAALHARYVLIDQQQLQEQRGRQRKFVESLVSESCSGNSGSFDECTQSFMDLPPSAMTDMMRIIKSTRTGSSELLSELAARYFNRDRKIHSLKTSSDGKDLFRARIDFTEDEENEKDRKGGLLFAAFSPEALERIPGIVRNFPDCESVEVTILISGQGSPGDYIDSLAPFPCKFCALGVYPEQDEPQFTTYQYGDTGKWSINDGAFTFSPLEYRELRVERLKNFHLKLILRSENVTVLEGRAKENEKDMRLFALASTSETDPELSSRQDLTRMLRFERVFNEAVSGIRAAQQNYRFRLQWNRIIIYNRSLLGLRLMQLRDFGYNLVPRTIGLGLEKMVVYSRRKRWREETIREHELIFHNLTADQFTLRSRRPSSVPLTTLDSYALKVVRARQRNEIYPYELIKMITHAGFPLHEGLPRGEFEEFDIEVAADGSGRAVSVKGREPGNNGSNIIFGRISNTDPVSGTVFHRMLILSDPTGDLGSLAEEECRRIICAIDMAEEDSIPVEWVPVSSGARITMDSGTENLDWTAATLKRIIEFTQAGGEINIIVQSINVGAQSYWNAEATMLMHTRGLLIMTDEASMLLTGKRALDFSGSVSGETNVDIGGAEKIMVPNGQAQIRVASVAEAYGVLFQHYRTCYVKPGSSFPEPVECSDPDERDVTTVPYRDSLGQGFTSIGDIFSMDLNPDRKKPFDMRQVMRALVDQDAEILERWRGLEDGDTSLVWETRLGGLSVGMIGIESRSFPRIGALPSDGPDTWSGGTLYPQSSKKLARGLNAFSGRVPAVIIANLSGFDGSPESLRRLQLEYGAEIGRAVVNFRGPLVFLVTARYHGGAYVVFSKRLNPELEVAALEGSFASVIGGAPAAAVVFPKTVRKRTEDDTRVMEARERLKSGEWGYKEFDNLYQTVYNEYQTALGAEFDGIHSVERAREVGSIDHIVKASQMRPYLIDAVRRGMERWEKRSAGSS</sequence>
<dbReference type="Proteomes" id="UP000192343">
    <property type="component" value="Unassembled WGS sequence"/>
</dbReference>
<dbReference type="Pfam" id="PF02785">
    <property type="entry name" value="Biotin_carb_C"/>
    <property type="match status" value="1"/>
</dbReference>
<dbReference type="SUPFAM" id="SSF56059">
    <property type="entry name" value="Glutathione synthetase ATP-binding domain-like"/>
    <property type="match status" value="1"/>
</dbReference>
<dbReference type="InterPro" id="IPR011053">
    <property type="entry name" value="Single_hybrid_motif"/>
</dbReference>